<feature type="compositionally biased region" description="Basic and acidic residues" evidence="1">
    <location>
        <begin position="441"/>
        <end position="451"/>
    </location>
</feature>
<dbReference type="InterPro" id="IPR013087">
    <property type="entry name" value="Znf_C2H2_type"/>
</dbReference>
<protein>
    <recommendedName>
        <fullName evidence="2">C2H2-type domain-containing protein</fullName>
    </recommendedName>
</protein>
<comment type="caution">
    <text evidence="3">The sequence shown here is derived from an EMBL/GenBank/DDBJ whole genome shotgun (WGS) entry which is preliminary data.</text>
</comment>
<dbReference type="AlphaFoldDB" id="A0A3E2GUP0"/>
<sequence length="700" mass="79156">MELPQRDCATTYFGTESFFDSAYASGEFNYLELDDTCNGLTNQNKDMLNELPGATTVNAWDSELDHRQLEKHTYPCQRSIDPNCVCVCVTCLDKEELRLLLCSNEEYEPINSEPNEMLEIPSDITFKQLPTGLSTASEQFLLNAAVRGAHMPLSSRPNQERKIIPTYQLNHDGECKEHVKEQSQTLSSQNKGSALIQLLEEGNGTSANSLRHRSGEDSTSNNNPALNYVNNSTNGLIQPEFQNTAHGESLVSSQVSQIPANATGVEQVHSSKRCGAFYPCTADTCTKSFATKYDWQRYERTVHWKDCIYLCMECVVVRREPTGGSSCGFCSTRFANDGAVKRHSLYCDNALKKGKTFLRKDRLLRHLRSHYFIQDVEEKSAEINSWASYSSSGYGKECGFCGEEFRNWNHRVDHIAKHFKKGETISTWTIPFLRKPQFSHCEPETPIKQNEDKEDNDDNNDSTDHGLNHDKIEHQWNQYSQSDAGDASVNINFRLPTSVANHDDYNNNDVEIGGCCSNVNSDDGLVTQSTCTSATLQELQESLIRSEPSLNKTLIQINQDVQEHFSTSKSAVSLPPALERYISEDLYDEPISVTIAIIGMQINGKSQISLSRKRKHYVLDEASEAPNSKSKASKRKKRVLPTMKHVDDIVLDQIDELHLETSSWIPWLTDAIISFEEEDLLPISLRYSYNYYYQTCKDNS</sequence>
<dbReference type="Proteomes" id="UP000258309">
    <property type="component" value="Unassembled WGS sequence"/>
</dbReference>
<dbReference type="PROSITE" id="PS00028">
    <property type="entry name" value="ZINC_FINGER_C2H2_1"/>
    <property type="match status" value="1"/>
</dbReference>
<name>A0A3E2GUP0_SCYLI</name>
<accession>A0A3E2GUP0</accession>
<feature type="non-terminal residue" evidence="3">
    <location>
        <position position="700"/>
    </location>
</feature>
<keyword evidence="4" id="KW-1185">Reference proteome</keyword>
<organism evidence="3 4">
    <name type="scientific">Scytalidium lignicola</name>
    <name type="common">Hyphomycete</name>
    <dbReference type="NCBI Taxonomy" id="5539"/>
    <lineage>
        <taxon>Eukaryota</taxon>
        <taxon>Fungi</taxon>
        <taxon>Dikarya</taxon>
        <taxon>Ascomycota</taxon>
        <taxon>Pezizomycotina</taxon>
        <taxon>Leotiomycetes</taxon>
        <taxon>Leotiomycetes incertae sedis</taxon>
        <taxon>Scytalidium</taxon>
    </lineage>
</organism>
<dbReference type="EMBL" id="NCSJ02000401">
    <property type="protein sequence ID" value="RFU24788.1"/>
    <property type="molecule type" value="Genomic_DNA"/>
</dbReference>
<feature type="region of interest" description="Disordered" evidence="1">
    <location>
        <begin position="439"/>
        <end position="468"/>
    </location>
</feature>
<feature type="domain" description="C2H2-type" evidence="2">
    <location>
        <begin position="398"/>
        <end position="418"/>
    </location>
</feature>
<evidence type="ECO:0000256" key="1">
    <source>
        <dbReference type="SAM" id="MobiDB-lite"/>
    </source>
</evidence>
<evidence type="ECO:0000313" key="3">
    <source>
        <dbReference type="EMBL" id="RFU24788.1"/>
    </source>
</evidence>
<proteinExistence type="predicted"/>
<feature type="non-terminal residue" evidence="3">
    <location>
        <position position="1"/>
    </location>
</feature>
<dbReference type="OrthoDB" id="5399138at2759"/>
<dbReference type="STRING" id="5539.A0A3E2GUP0"/>
<evidence type="ECO:0000259" key="2">
    <source>
        <dbReference type="PROSITE" id="PS00028"/>
    </source>
</evidence>
<gene>
    <name evidence="3" type="ORF">B7463_g11544</name>
</gene>
<feature type="compositionally biased region" description="Acidic residues" evidence="1">
    <location>
        <begin position="452"/>
        <end position="461"/>
    </location>
</feature>
<reference evidence="3 4" key="1">
    <citation type="submission" date="2018-05" db="EMBL/GenBank/DDBJ databases">
        <title>Draft genome sequence of Scytalidium lignicola DSM 105466, a ubiquitous saprotrophic fungus.</title>
        <authorList>
            <person name="Buettner E."/>
            <person name="Gebauer A.M."/>
            <person name="Hofrichter M."/>
            <person name="Liers C."/>
            <person name="Kellner H."/>
        </authorList>
    </citation>
    <scope>NUCLEOTIDE SEQUENCE [LARGE SCALE GENOMIC DNA]</scope>
    <source>
        <strain evidence="3 4">DSM 105466</strain>
    </source>
</reference>
<evidence type="ECO:0000313" key="4">
    <source>
        <dbReference type="Proteomes" id="UP000258309"/>
    </source>
</evidence>
<feature type="region of interest" description="Disordered" evidence="1">
    <location>
        <begin position="204"/>
        <end position="224"/>
    </location>
</feature>